<feature type="compositionally biased region" description="Low complexity" evidence="1">
    <location>
        <begin position="1"/>
        <end position="13"/>
    </location>
</feature>
<feature type="region of interest" description="Disordered" evidence="1">
    <location>
        <begin position="146"/>
        <end position="170"/>
    </location>
</feature>
<evidence type="ECO:0000313" key="3">
    <source>
        <dbReference type="Proteomes" id="UP000751190"/>
    </source>
</evidence>
<dbReference type="Proteomes" id="UP000751190">
    <property type="component" value="Unassembled WGS sequence"/>
</dbReference>
<proteinExistence type="predicted"/>
<organism evidence="2 3">
    <name type="scientific">Diacronema lutheri</name>
    <name type="common">Unicellular marine alga</name>
    <name type="synonym">Monochrysis lutheri</name>
    <dbReference type="NCBI Taxonomy" id="2081491"/>
    <lineage>
        <taxon>Eukaryota</taxon>
        <taxon>Haptista</taxon>
        <taxon>Haptophyta</taxon>
        <taxon>Pavlovophyceae</taxon>
        <taxon>Pavlovales</taxon>
        <taxon>Pavlovaceae</taxon>
        <taxon>Diacronema</taxon>
    </lineage>
</organism>
<dbReference type="AlphaFoldDB" id="A0A8J5X372"/>
<name>A0A8J5X372_DIALT</name>
<accession>A0A8J5X372</accession>
<gene>
    <name evidence="2" type="ORF">KFE25_000895</name>
</gene>
<feature type="compositionally biased region" description="Low complexity" evidence="1">
    <location>
        <begin position="155"/>
        <end position="166"/>
    </location>
</feature>
<evidence type="ECO:0000313" key="2">
    <source>
        <dbReference type="EMBL" id="KAG8457201.1"/>
    </source>
</evidence>
<dbReference type="EMBL" id="JAGTXO010000078">
    <property type="protein sequence ID" value="KAG8457201.1"/>
    <property type="molecule type" value="Genomic_DNA"/>
</dbReference>
<comment type="caution">
    <text evidence="2">The sequence shown here is derived from an EMBL/GenBank/DDBJ whole genome shotgun (WGS) entry which is preliminary data.</text>
</comment>
<sequence>MRARSASARASSHGGWGSALGDEELGTLCRQTRSAFSDARALSREKERSWRAAAQADLRTERELARDANVDRRASSLEAARDAIAQLHGRWAETRAHHARRPTRWRASPANAPALAPLRHEQRARATAAVERAHVERAARAVLGARRDGGGDGARGAARSGACARARAPRAHGERRAALLGVWAAKVAAARARAEAEADAAAAAAMAERELARARHLAVHAALAERRPPR</sequence>
<reference evidence="2" key="1">
    <citation type="submission" date="2021-05" db="EMBL/GenBank/DDBJ databases">
        <title>The genome of the haptophyte Pavlova lutheri (Diacronema luteri, Pavlovales) - a model for lipid biosynthesis in eukaryotic algae.</title>
        <authorList>
            <person name="Hulatt C.J."/>
            <person name="Posewitz M.C."/>
        </authorList>
    </citation>
    <scope>NUCLEOTIDE SEQUENCE</scope>
    <source>
        <strain evidence="2">NIVA-4/92</strain>
    </source>
</reference>
<keyword evidence="3" id="KW-1185">Reference proteome</keyword>
<protein>
    <submittedName>
        <fullName evidence="2">Uncharacterized protein</fullName>
    </submittedName>
</protein>
<evidence type="ECO:0000256" key="1">
    <source>
        <dbReference type="SAM" id="MobiDB-lite"/>
    </source>
</evidence>
<feature type="region of interest" description="Disordered" evidence="1">
    <location>
        <begin position="1"/>
        <end position="23"/>
    </location>
</feature>